<gene>
    <name evidence="1" type="ORF">S01H1_05554</name>
</gene>
<evidence type="ECO:0008006" key="2">
    <source>
        <dbReference type="Google" id="ProtNLM"/>
    </source>
</evidence>
<organism evidence="1">
    <name type="scientific">marine sediment metagenome</name>
    <dbReference type="NCBI Taxonomy" id="412755"/>
    <lineage>
        <taxon>unclassified sequences</taxon>
        <taxon>metagenomes</taxon>
        <taxon>ecological metagenomes</taxon>
    </lineage>
</organism>
<feature type="non-terminal residue" evidence="1">
    <location>
        <position position="1"/>
    </location>
</feature>
<protein>
    <recommendedName>
        <fullName evidence="2">L-fucose isomerase C-terminal domain-containing protein</fullName>
    </recommendedName>
</protein>
<accession>X0RZZ2</accession>
<reference evidence="1" key="1">
    <citation type="journal article" date="2014" name="Front. Microbiol.">
        <title>High frequency of phylogenetically diverse reductive dehalogenase-homologous genes in deep subseafloor sedimentary metagenomes.</title>
        <authorList>
            <person name="Kawai M."/>
            <person name="Futagami T."/>
            <person name="Toyoda A."/>
            <person name="Takaki Y."/>
            <person name="Nishi S."/>
            <person name="Hori S."/>
            <person name="Arai W."/>
            <person name="Tsubouchi T."/>
            <person name="Morono Y."/>
            <person name="Uchiyama I."/>
            <person name="Ito T."/>
            <person name="Fujiyama A."/>
            <person name="Inagaki F."/>
            <person name="Takami H."/>
        </authorList>
    </citation>
    <scope>NUCLEOTIDE SEQUENCE</scope>
    <source>
        <strain evidence="1">Expedition CK06-06</strain>
    </source>
</reference>
<dbReference type="EMBL" id="BARS01002890">
    <property type="protein sequence ID" value="GAF74384.1"/>
    <property type="molecule type" value="Genomic_DNA"/>
</dbReference>
<dbReference type="AlphaFoldDB" id="X0RZZ2"/>
<sequence length="42" mass="4849">DIGKLFPHWDHFGWHRVTVYGDVQEPLIEFGKALGLKIVEEA</sequence>
<name>X0RZZ2_9ZZZZ</name>
<proteinExistence type="predicted"/>
<comment type="caution">
    <text evidence="1">The sequence shown here is derived from an EMBL/GenBank/DDBJ whole genome shotgun (WGS) entry which is preliminary data.</text>
</comment>
<evidence type="ECO:0000313" key="1">
    <source>
        <dbReference type="EMBL" id="GAF74384.1"/>
    </source>
</evidence>